<keyword evidence="2" id="KW-1185">Reference proteome</keyword>
<accession>A0A7U2F1G5</accession>
<protein>
    <submittedName>
        <fullName evidence="1">Uncharacterized protein</fullName>
    </submittedName>
</protein>
<evidence type="ECO:0000313" key="2">
    <source>
        <dbReference type="Proteomes" id="UP000663193"/>
    </source>
</evidence>
<dbReference type="EMBL" id="CP069028">
    <property type="protein sequence ID" value="QRC95868.1"/>
    <property type="molecule type" value="Genomic_DNA"/>
</dbReference>
<name>A0A7U2F1G5_PHANO</name>
<dbReference type="AlphaFoldDB" id="A0A7U2F1G5"/>
<dbReference type="Proteomes" id="UP000663193">
    <property type="component" value="Chromosome 6"/>
</dbReference>
<gene>
    <name evidence="1" type="ORF">JI435_408030</name>
</gene>
<dbReference type="VEuPathDB" id="FungiDB:JI435_408030"/>
<organism evidence="1 2">
    <name type="scientific">Phaeosphaeria nodorum (strain SN15 / ATCC MYA-4574 / FGSC 10173)</name>
    <name type="common">Glume blotch fungus</name>
    <name type="synonym">Parastagonospora nodorum</name>
    <dbReference type="NCBI Taxonomy" id="321614"/>
    <lineage>
        <taxon>Eukaryota</taxon>
        <taxon>Fungi</taxon>
        <taxon>Dikarya</taxon>
        <taxon>Ascomycota</taxon>
        <taxon>Pezizomycotina</taxon>
        <taxon>Dothideomycetes</taxon>
        <taxon>Pleosporomycetidae</taxon>
        <taxon>Pleosporales</taxon>
        <taxon>Pleosporineae</taxon>
        <taxon>Phaeosphaeriaceae</taxon>
        <taxon>Parastagonospora</taxon>
    </lineage>
</organism>
<evidence type="ECO:0000313" key="1">
    <source>
        <dbReference type="EMBL" id="QRC95868.1"/>
    </source>
</evidence>
<sequence>MQSLEVCEARRYHRALYILVGNQTAVHKTADLSSAWYRIVRCSDAKEWLLNSDSTAQRFQLRLLLQRMIQLENNTWVLGTRRRSGLMSPGRLASLYRCTRIQRVQEKIVGHGGSNDVRAWRCFNALRRIRSCVRNMASSFCALSRRSFAKGL</sequence>
<proteinExistence type="predicted"/>
<reference evidence="2" key="1">
    <citation type="journal article" date="2021" name="BMC Genomics">
        <title>Chromosome-level genome assembly and manually-curated proteome of model necrotroph Parastagonospora nodorum Sn15 reveals a genome-wide trove of candidate effector homologs, and redundancy of virulence-related functions within an accessory chromosome.</title>
        <authorList>
            <person name="Bertazzoni S."/>
            <person name="Jones D.A.B."/>
            <person name="Phan H.T."/>
            <person name="Tan K.-C."/>
            <person name="Hane J.K."/>
        </authorList>
    </citation>
    <scope>NUCLEOTIDE SEQUENCE [LARGE SCALE GENOMIC DNA]</scope>
    <source>
        <strain evidence="2">SN15 / ATCC MYA-4574 / FGSC 10173)</strain>
    </source>
</reference>